<keyword evidence="3" id="KW-1185">Reference proteome</keyword>
<comment type="caution">
    <text evidence="2">The sequence shown here is derived from an EMBL/GenBank/DDBJ whole genome shotgun (WGS) entry which is preliminary data.</text>
</comment>
<gene>
    <name evidence="2" type="ORF">FHR86_003736</name>
</gene>
<name>A0ABX0TRS5_9MICC</name>
<dbReference type="Proteomes" id="UP000802392">
    <property type="component" value="Unassembled WGS sequence"/>
</dbReference>
<evidence type="ECO:0000256" key="1">
    <source>
        <dbReference type="SAM" id="MobiDB-lite"/>
    </source>
</evidence>
<protein>
    <submittedName>
        <fullName evidence="2">Uncharacterized protein</fullName>
    </submittedName>
</protein>
<evidence type="ECO:0000313" key="3">
    <source>
        <dbReference type="Proteomes" id="UP000802392"/>
    </source>
</evidence>
<sequence>MGRPVVTGQLPLSPRCFLVAGKLACSAVNGALSTRRARGGKFPEEISDAGAPEGHFLHRRPRLLLEGLDGVEWTPTIRRTATRKRRRQTGDDGQELCDGPAAPNSRPRSEAEWTPERGASPASMLLPGSRASARGNPRPGLPHAPGDQQPALVRKRRSVAGNHTQGPATCGGPPAVTGPERPATLRATRGGRGAGWLRTVRLRVGIVSRC</sequence>
<dbReference type="EMBL" id="JAAOZD010000011">
    <property type="protein sequence ID" value="NIJ03377.1"/>
    <property type="molecule type" value="Genomic_DNA"/>
</dbReference>
<proteinExistence type="predicted"/>
<evidence type="ECO:0000313" key="2">
    <source>
        <dbReference type="EMBL" id="NIJ03377.1"/>
    </source>
</evidence>
<feature type="region of interest" description="Disordered" evidence="1">
    <location>
        <begin position="76"/>
        <end position="181"/>
    </location>
</feature>
<organism evidence="2 3">
    <name type="scientific">Paenarthrobacter ilicis</name>
    <dbReference type="NCBI Taxonomy" id="43665"/>
    <lineage>
        <taxon>Bacteria</taxon>
        <taxon>Bacillati</taxon>
        <taxon>Actinomycetota</taxon>
        <taxon>Actinomycetes</taxon>
        <taxon>Micrococcales</taxon>
        <taxon>Micrococcaceae</taxon>
        <taxon>Paenarthrobacter</taxon>
    </lineage>
</organism>
<reference evidence="2 3" key="1">
    <citation type="submission" date="2020-03" db="EMBL/GenBank/DDBJ databases">
        <title>Genomic Encyclopedia of Type Strains, Phase III (KMG-III): the genomes of soil and plant-associated and newly described type strains.</title>
        <authorList>
            <person name="Whitman W."/>
        </authorList>
    </citation>
    <scope>NUCLEOTIDE SEQUENCE [LARGE SCALE GENOMIC DNA]</scope>
    <source>
        <strain evidence="2 3">CECT 4207</strain>
    </source>
</reference>
<accession>A0ABX0TRS5</accession>